<dbReference type="SMART" id="SM00980">
    <property type="entry name" value="THAP"/>
    <property type="match status" value="1"/>
</dbReference>
<dbReference type="SMART" id="SM00692">
    <property type="entry name" value="DM3"/>
    <property type="match status" value="1"/>
</dbReference>
<keyword evidence="1" id="KW-0479">Metal-binding</keyword>
<organism evidence="8">
    <name type="scientific">Timema douglasi</name>
    <name type="common">Walking stick</name>
    <dbReference type="NCBI Taxonomy" id="61478"/>
    <lineage>
        <taxon>Eukaryota</taxon>
        <taxon>Metazoa</taxon>
        <taxon>Ecdysozoa</taxon>
        <taxon>Arthropoda</taxon>
        <taxon>Hexapoda</taxon>
        <taxon>Insecta</taxon>
        <taxon>Pterygota</taxon>
        <taxon>Neoptera</taxon>
        <taxon>Polyneoptera</taxon>
        <taxon>Phasmatodea</taxon>
        <taxon>Timematodea</taxon>
        <taxon>Timematoidea</taxon>
        <taxon>Timematidae</taxon>
        <taxon>Timema</taxon>
    </lineage>
</organism>
<evidence type="ECO:0000313" key="8">
    <source>
        <dbReference type="EMBL" id="CAD7196823.1"/>
    </source>
</evidence>
<feature type="region of interest" description="Disordered" evidence="6">
    <location>
        <begin position="2182"/>
        <end position="2230"/>
    </location>
</feature>
<proteinExistence type="predicted"/>
<dbReference type="Pfam" id="PF05485">
    <property type="entry name" value="THAP"/>
    <property type="match status" value="1"/>
</dbReference>
<dbReference type="Gene3D" id="6.20.210.20">
    <property type="entry name" value="THAP domain"/>
    <property type="match status" value="1"/>
</dbReference>
<dbReference type="PANTHER" id="PTHR31827">
    <property type="entry name" value="EMB|CAB89363.1"/>
    <property type="match status" value="1"/>
</dbReference>
<evidence type="ECO:0000256" key="4">
    <source>
        <dbReference type="ARBA" id="ARBA00023125"/>
    </source>
</evidence>
<dbReference type="PANTHER" id="PTHR31827:SF1">
    <property type="entry name" value="EMB|CAB89363.1"/>
    <property type="match status" value="1"/>
</dbReference>
<feature type="region of interest" description="Disordered" evidence="6">
    <location>
        <begin position="2411"/>
        <end position="2431"/>
    </location>
</feature>
<dbReference type="SUPFAM" id="SSF57716">
    <property type="entry name" value="Glucocorticoid receptor-like (DNA-binding domain)"/>
    <property type="match status" value="1"/>
</dbReference>
<keyword evidence="4 5" id="KW-0238">DNA-binding</keyword>
<accession>A0A7R8Z5H7</accession>
<name>A0A7R8Z5H7_TIMDO</name>
<evidence type="ECO:0000256" key="6">
    <source>
        <dbReference type="SAM" id="MobiDB-lite"/>
    </source>
</evidence>
<dbReference type="EMBL" id="OA565348">
    <property type="protein sequence ID" value="CAD7196823.1"/>
    <property type="molecule type" value="Genomic_DNA"/>
</dbReference>
<dbReference type="PROSITE" id="PS50950">
    <property type="entry name" value="ZF_THAP"/>
    <property type="match status" value="1"/>
</dbReference>
<sequence length="2460" mass="278146">MPVKTFHGTDFTFHNPTPEKFRQNKTNLDRLSGNNICYSRSSYFLLFILKTIIPSEGRLIPASSSALEHGMVVPFPEQPGAGDPPVQRVEPVQVRGILPDAEHEFGVGHALLHPVNQGPALPHVAAPPGGVKPRQAVDQDTDVAVERHHVEPSVSDVVLQNEMVRPPDGRLVLGIRDQPSFIGRVDADVVSPIRTITKISKHTLLVKCIEVCSSTLFRIIFQNTTKQNRVQKYTVHVAAEKGRNILRYKGTRLAFGTRNLRPLLTLSACPDRRPPQTKRRCFADDSIPVWRSYARSGCRRYIHRNQSKKPVHRSFWIQPPSECIQTSTPIWGTRSSPNALQGTQEVLKILTYKFHSFSRKLTFSNVRFFRKTCPVTSAIYGFRDPSVLVGAEGYFEYTSIGMEGRVDNHIGKKLSLSDRDSYFNLPVIGSLAYYKSSELDHRKLLYNMSMETRSIAMGHSRCVVNGCKEITRNNENFSFHKFPKNKKLRKVWIDKINTRIPVTESSRICGKHFERSSYFLSSFRGSPKKRKLKNGVIPSLNLPNDTSVPSDDESIAKYPIKEMDPTISVKLEPCDAESVQMEDTAPRLQTDISTLKWDPKIESSNETILGLEVDYLTHDSTDETPSSPINTPNESELETSCTLFSIKEEPEINVKRYYVAMILQIIKNTDFGSRHFQPNGKKKCLKEDCSKEAKKGVHLSNLQKALTRVKNKTKHKNISTPQSWGHLFVPKSCISNHRPGAFRTKYQSYVDILNYDSILGYKLCHSGIRQGNHRHNNPLPSGAITFLYNGRTNCEVVSFGSKDSLDIQQCKIVKTSIKPKYQIKSKHPGDSTLYSTILSFISLKLYNYYIIASLVLTDSSQLTSDSQHLDIYSSPMASLVLTDSSQLTSDSQHLGIYSSPVASLVLTDGDSSQPTSDSQHLGVRPKFWFSEATAAKHMFLQIIWFGVGVKIEPYCTESFEMEDTKPILGCVGSEMQLNSHIHFSNETILGLEVDYINRDSNNETLSLAHTTNDSDSCTLPPIKEEPKVEFETLEESLKFEIKENDAHDTNTEMALSSFPPTKEPKKDIEDMLLLRFHSKTKSHIFGQEIFVCNKIEKIKDSMAQIHDSITNEFKDDYSIIDLRTDFNKRCLKDDCSKQAQQHCATQRDNTYYMCKKVDCSKRAVKGGYCVAHGGTKYNNICKKEDCSKHALKGGFCLAHGGTKSRILCNKDDCSKRAVKGGYCFKHGGIKYDRRCKKEDCSKYPGIGGYCVRHGGIKSYCKQEECSKQPLKGGFCSAHGGIKSKTHCKEKDCFKWPVKGGYCVTHGGRKSMKPCKNENCSSKPLKGGYCVAHGGTYYSRRCKKEACSKIPLKGGFCLTHGGTKYDKRCKKEDCSKLPEKGGYCVSHGGTKRHCKQEDCFKQPLKGGFCSAHGGTKRYCHKEDCSKQPLKGGFCSMHGGTKRYCKREDCSKQPLKGGFCLAHGGTKSGGVDYINHDSNNETLTLSLANTTNDSELKASCTLPPIKEESEVFGFIHITIEDTILSQSPRETKSHILNQDKSDCNDEEIHSVAQKHHCIANKFKAEDYLNICMKNDYSIADVSTNYKKKCWMYNCYKEAVKEGYCLKHGGNKSRKWCKMEDCTRCPVKGGYCKPHGGTTIRKLCKKEDCLKWPVKGGYCEAHGGIKSRKPCKKENCTKFPVKGGYCEPHGGTRTRKLCKMKDCSTTAVKGGYCIAHGGIKYDTRCNKEMCFKWPSCIKTWYAKQLYAALLCDFHPQKNKTQKFIHFLKFRNVILAMASIPLPTPKAFMEESDSRKIKESKLKACVPAPRSFVAGRRLELFVKQEKRSPHLVFFRHAALNKPQVSTLDITIFFAVTSHRGSRQVKATTQTQKKNNHLNSPHLLTSDLKIQIYLIMFNQPNYCKYYNNYFRDTLNKIKQNRVTGFVKEIIFLLSRGTFTINLTRTHKIVYSTHLSQRRMRFPGVDFTIHISSNKGRCLESRFVTGICVNGEWKITLREPPSIGLHPRFKPQSTRHTARVASYTVWPSNWVRILTTYFNRLHDHQIEVERLDYKNVLIYNIIKSNFKFVHKKNNKSPFSWCLLNLTNKIIKLFPDYLLKFPDTKYRVLLPFLVAIFLFANGLETRKVEFSGVLTFVWIMRKHRGKKPPSVHSTEFEPTRQKLPTLHLPRQNQCYVRPTALKRAHDTVRPKCSGSTYNSRHKLTGPNRHDGGGGTIPRRTCTAGDQKPFQPDDQITAKSNSRHNETYLILNSAVLFIRILVLFIEVDIESRDFKIYSRSFRYHKDITPAASFCFKYETRFLNGRVWTEASSLETDADEPDSPRKMACELDEDIRLETSSSLGWSSLSLCVIRRLSTISVSPSVKWNLAGNKEFLRISAPCQTATHLRASSGRVRAAPNTPLRWPSDPESLSTERLCGDLDLDRSTPGSAEPGRLGGRDISYSMSGGGLLATSGSSFIYTSPGYPPPL</sequence>
<dbReference type="InterPro" id="IPR038441">
    <property type="entry name" value="THAP_Znf_sf"/>
</dbReference>
<evidence type="ECO:0000256" key="1">
    <source>
        <dbReference type="ARBA" id="ARBA00022723"/>
    </source>
</evidence>
<evidence type="ECO:0000256" key="3">
    <source>
        <dbReference type="ARBA" id="ARBA00022833"/>
    </source>
</evidence>
<gene>
    <name evidence="8" type="ORF">TDIB3V08_LOCUS3150</name>
</gene>
<keyword evidence="3" id="KW-0862">Zinc</keyword>
<evidence type="ECO:0000259" key="7">
    <source>
        <dbReference type="PROSITE" id="PS50950"/>
    </source>
</evidence>
<protein>
    <recommendedName>
        <fullName evidence="7">THAP-type domain-containing protein</fullName>
    </recommendedName>
</protein>
<dbReference type="InterPro" id="IPR006612">
    <property type="entry name" value="THAP_Znf"/>
</dbReference>
<feature type="domain" description="THAP-type" evidence="7">
    <location>
        <begin position="457"/>
        <end position="541"/>
    </location>
</feature>
<dbReference type="GO" id="GO:0003677">
    <property type="term" value="F:DNA binding"/>
    <property type="evidence" value="ECO:0007669"/>
    <property type="project" value="UniProtKB-UniRule"/>
</dbReference>
<dbReference type="InterPro" id="IPR056866">
    <property type="entry name" value="Znf_WRKY19"/>
</dbReference>
<reference evidence="8" key="1">
    <citation type="submission" date="2020-11" db="EMBL/GenBank/DDBJ databases">
        <authorList>
            <person name="Tran Van P."/>
        </authorList>
    </citation>
    <scope>NUCLEOTIDE SEQUENCE</scope>
</reference>
<evidence type="ECO:0000256" key="5">
    <source>
        <dbReference type="PROSITE-ProRule" id="PRU00309"/>
    </source>
</evidence>
<dbReference type="GO" id="GO:0008270">
    <property type="term" value="F:zinc ion binding"/>
    <property type="evidence" value="ECO:0007669"/>
    <property type="project" value="UniProtKB-KW"/>
</dbReference>
<keyword evidence="2 5" id="KW-0863">Zinc-finger</keyword>
<dbReference type="Pfam" id="PF24906">
    <property type="entry name" value="Zf_WRKY19"/>
    <property type="match status" value="3"/>
</dbReference>
<evidence type="ECO:0000256" key="2">
    <source>
        <dbReference type="ARBA" id="ARBA00022771"/>
    </source>
</evidence>